<name>A0A497Y2W9_9SPHI</name>
<reference evidence="1 2" key="1">
    <citation type="submission" date="2018-10" db="EMBL/GenBank/DDBJ databases">
        <title>Genomic Encyclopedia of Archaeal and Bacterial Type Strains, Phase II (KMG-II): from individual species to whole genera.</title>
        <authorList>
            <person name="Goeker M."/>
        </authorList>
    </citation>
    <scope>NUCLEOTIDE SEQUENCE [LARGE SCALE GENOMIC DNA]</scope>
    <source>
        <strain evidence="1 2">DSM 19624</strain>
    </source>
</reference>
<dbReference type="AlphaFoldDB" id="A0A497Y2W9"/>
<accession>A0A497Y2W9</accession>
<protein>
    <submittedName>
        <fullName evidence="1">Uncharacterized protein</fullName>
    </submittedName>
</protein>
<dbReference type="Proteomes" id="UP000273898">
    <property type="component" value="Unassembled WGS sequence"/>
</dbReference>
<dbReference type="EMBL" id="RCCK01000011">
    <property type="protein sequence ID" value="RLJ77122.1"/>
    <property type="molecule type" value="Genomic_DNA"/>
</dbReference>
<evidence type="ECO:0000313" key="1">
    <source>
        <dbReference type="EMBL" id="RLJ77122.1"/>
    </source>
</evidence>
<proteinExistence type="predicted"/>
<gene>
    <name evidence="1" type="ORF">BCL90_2191</name>
</gene>
<evidence type="ECO:0000313" key="2">
    <source>
        <dbReference type="Proteomes" id="UP000273898"/>
    </source>
</evidence>
<organism evidence="1 2">
    <name type="scientific">Pedobacter alluvionis</name>
    <dbReference type="NCBI Taxonomy" id="475253"/>
    <lineage>
        <taxon>Bacteria</taxon>
        <taxon>Pseudomonadati</taxon>
        <taxon>Bacteroidota</taxon>
        <taxon>Sphingobacteriia</taxon>
        <taxon>Sphingobacteriales</taxon>
        <taxon>Sphingobacteriaceae</taxon>
        <taxon>Pedobacter</taxon>
    </lineage>
</organism>
<comment type="caution">
    <text evidence="1">The sequence shown here is derived from an EMBL/GenBank/DDBJ whole genome shotgun (WGS) entry which is preliminary data.</text>
</comment>
<sequence length="32" mass="3548">MYEIQVLLKDIGAFLNKSLVLLINNGINGNMV</sequence>